<feature type="compositionally biased region" description="Basic and acidic residues" evidence="1">
    <location>
        <begin position="116"/>
        <end position="137"/>
    </location>
</feature>
<dbReference type="OrthoDB" id="55358at2759"/>
<keyword evidence="3" id="KW-1185">Reference proteome</keyword>
<feature type="non-terminal residue" evidence="2">
    <location>
        <position position="1"/>
    </location>
</feature>
<organism evidence="2 3">
    <name type="scientific">Thalassiosira oceanica</name>
    <name type="common">Marine diatom</name>
    <dbReference type="NCBI Taxonomy" id="159749"/>
    <lineage>
        <taxon>Eukaryota</taxon>
        <taxon>Sar</taxon>
        <taxon>Stramenopiles</taxon>
        <taxon>Ochrophyta</taxon>
        <taxon>Bacillariophyta</taxon>
        <taxon>Coscinodiscophyceae</taxon>
        <taxon>Thalassiosirophycidae</taxon>
        <taxon>Thalassiosirales</taxon>
        <taxon>Thalassiosiraceae</taxon>
        <taxon>Thalassiosira</taxon>
    </lineage>
</organism>
<reference evidence="2 3" key="1">
    <citation type="journal article" date="2012" name="Genome Biol.">
        <title>Genome and low-iron response of an oceanic diatom adapted to chronic iron limitation.</title>
        <authorList>
            <person name="Lommer M."/>
            <person name="Specht M."/>
            <person name="Roy A.S."/>
            <person name="Kraemer L."/>
            <person name="Andreson R."/>
            <person name="Gutowska M.A."/>
            <person name="Wolf J."/>
            <person name="Bergner S.V."/>
            <person name="Schilhabel M.B."/>
            <person name="Klostermeier U.C."/>
            <person name="Beiko R.G."/>
            <person name="Rosenstiel P."/>
            <person name="Hippler M."/>
            <person name="Laroche J."/>
        </authorList>
    </citation>
    <scope>NUCLEOTIDE SEQUENCE [LARGE SCALE GENOMIC DNA]</scope>
    <source>
        <strain evidence="2 3">CCMP1005</strain>
    </source>
</reference>
<dbReference type="Proteomes" id="UP000266841">
    <property type="component" value="Unassembled WGS sequence"/>
</dbReference>
<dbReference type="AlphaFoldDB" id="K0TPV1"/>
<gene>
    <name evidence="2" type="ORF">THAOC_03358</name>
</gene>
<comment type="caution">
    <text evidence="2">The sequence shown here is derived from an EMBL/GenBank/DDBJ whole genome shotgun (WGS) entry which is preliminary data.</text>
</comment>
<proteinExistence type="predicted"/>
<protein>
    <submittedName>
        <fullName evidence="2">Uncharacterized protein</fullName>
    </submittedName>
</protein>
<sequence>HTGFRSRQQSGIFRTVKQVAAAEVPAPKTSPFRFEFSAEAAEHNTTVLERYDFDLAKVIDDSPGSHNSYGSELRPPWQPWQLEPLLRNHPSWQEFHDDMVYGIQYPERGNQPQVRPEGRHAPARHEADVDRRRERLRGSRSSSFEFTAEAAEHTTRQYRMLAKCEGDKYPKHTVQQSSRTSISDATIPPPASPFNFESTADSAEHNTTILEQIACIIDYLP</sequence>
<name>K0TPV1_THAOC</name>
<evidence type="ECO:0000313" key="2">
    <source>
        <dbReference type="EMBL" id="EJK74937.1"/>
    </source>
</evidence>
<feature type="region of interest" description="Disordered" evidence="1">
    <location>
        <begin position="108"/>
        <end position="144"/>
    </location>
</feature>
<evidence type="ECO:0000313" key="3">
    <source>
        <dbReference type="Proteomes" id="UP000266841"/>
    </source>
</evidence>
<evidence type="ECO:0000256" key="1">
    <source>
        <dbReference type="SAM" id="MobiDB-lite"/>
    </source>
</evidence>
<accession>K0TPV1</accession>
<dbReference type="EMBL" id="AGNL01003245">
    <property type="protein sequence ID" value="EJK74937.1"/>
    <property type="molecule type" value="Genomic_DNA"/>
</dbReference>